<dbReference type="PROSITE" id="PS50297">
    <property type="entry name" value="ANK_REP_REGION"/>
    <property type="match status" value="2"/>
</dbReference>
<dbReference type="Gene3D" id="1.25.40.20">
    <property type="entry name" value="Ankyrin repeat-containing domain"/>
    <property type="match status" value="1"/>
</dbReference>
<dbReference type="SUPFAM" id="SSF47769">
    <property type="entry name" value="SAM/Pointed domain"/>
    <property type="match status" value="1"/>
</dbReference>
<keyword evidence="2" id="KW-0472">Membrane</keyword>
<dbReference type="PANTHER" id="PTHR24157:SF3">
    <property type="entry name" value="ANKYRIN REPEAT, SAM AND BASIC LEUCINE ZIPPER DOMAIN-CONTAINING PROTEIN 1"/>
    <property type="match status" value="1"/>
</dbReference>
<keyword evidence="1" id="KW-0040">ANK repeat</keyword>
<keyword evidence="2" id="KW-0812">Transmembrane</keyword>
<dbReference type="PROSITE" id="PS50088">
    <property type="entry name" value="ANK_REPEAT"/>
    <property type="match status" value="2"/>
</dbReference>
<dbReference type="EMBL" id="KQ434772">
    <property type="protein sequence ID" value="KZC03916.1"/>
    <property type="molecule type" value="Genomic_DNA"/>
</dbReference>
<proteinExistence type="predicted"/>
<dbReference type="Gene3D" id="1.10.150.50">
    <property type="entry name" value="Transcription Factor, Ets-1"/>
    <property type="match status" value="1"/>
</dbReference>
<dbReference type="Pfam" id="PF12796">
    <property type="entry name" value="Ank_2"/>
    <property type="match status" value="2"/>
</dbReference>
<feature type="domain" description="SAM" evidence="3">
    <location>
        <begin position="259"/>
        <end position="316"/>
    </location>
</feature>
<reference evidence="4 5" key="1">
    <citation type="submission" date="2015-07" db="EMBL/GenBank/DDBJ databases">
        <title>The genome of Dufourea novaeangliae.</title>
        <authorList>
            <person name="Pan H."/>
            <person name="Kapheim K."/>
        </authorList>
    </citation>
    <scope>NUCLEOTIDE SEQUENCE [LARGE SCALE GENOMIC DNA]</scope>
    <source>
        <strain evidence="4">0120121106</strain>
        <tissue evidence="4">Whole body</tissue>
    </source>
</reference>
<organism evidence="4 5">
    <name type="scientific">Dufourea novaeangliae</name>
    <name type="common">Sweat bee</name>
    <dbReference type="NCBI Taxonomy" id="178035"/>
    <lineage>
        <taxon>Eukaryota</taxon>
        <taxon>Metazoa</taxon>
        <taxon>Ecdysozoa</taxon>
        <taxon>Arthropoda</taxon>
        <taxon>Hexapoda</taxon>
        <taxon>Insecta</taxon>
        <taxon>Pterygota</taxon>
        <taxon>Neoptera</taxon>
        <taxon>Endopterygota</taxon>
        <taxon>Hymenoptera</taxon>
        <taxon>Apocrita</taxon>
        <taxon>Aculeata</taxon>
        <taxon>Apoidea</taxon>
        <taxon>Anthophila</taxon>
        <taxon>Halictidae</taxon>
        <taxon>Rophitinae</taxon>
        <taxon>Dufourea</taxon>
    </lineage>
</organism>
<feature type="repeat" description="ANK" evidence="1">
    <location>
        <begin position="173"/>
        <end position="205"/>
    </location>
</feature>
<dbReference type="Pfam" id="PF00536">
    <property type="entry name" value="SAM_1"/>
    <property type="match status" value="1"/>
</dbReference>
<dbReference type="AlphaFoldDB" id="A0A154NW71"/>
<evidence type="ECO:0000259" key="3">
    <source>
        <dbReference type="Pfam" id="PF00536"/>
    </source>
</evidence>
<dbReference type="Proteomes" id="UP000076502">
    <property type="component" value="Unassembled WGS sequence"/>
</dbReference>
<dbReference type="SUPFAM" id="SSF48403">
    <property type="entry name" value="Ankyrin repeat"/>
    <property type="match status" value="1"/>
</dbReference>
<dbReference type="CDD" id="cd09487">
    <property type="entry name" value="SAM_superfamily"/>
    <property type="match status" value="1"/>
</dbReference>
<dbReference type="InterPro" id="IPR001660">
    <property type="entry name" value="SAM"/>
</dbReference>
<dbReference type="PANTHER" id="PTHR24157">
    <property type="entry name" value="ANKYRIN REPEAT, SAM AND BASIC LEUCINE ZIPPER DOMAIN-CONTAINING PROTEIN 1"/>
    <property type="match status" value="1"/>
</dbReference>
<gene>
    <name evidence="4" type="ORF">WN55_00096</name>
</gene>
<dbReference type="InterPro" id="IPR036770">
    <property type="entry name" value="Ankyrin_rpt-contain_sf"/>
</dbReference>
<dbReference type="SMART" id="SM00248">
    <property type="entry name" value="ANK"/>
    <property type="match status" value="4"/>
</dbReference>
<dbReference type="STRING" id="178035.A0A154NW71"/>
<accession>A0A154NW71</accession>
<protein>
    <submittedName>
        <fullName evidence="4">Ankyrin repeat, SAM and basic leucine zipper domain-containing protein 1</fullName>
    </submittedName>
</protein>
<evidence type="ECO:0000256" key="2">
    <source>
        <dbReference type="SAM" id="Phobius"/>
    </source>
</evidence>
<name>A0A154NW71_DUFNO</name>
<feature type="transmembrane region" description="Helical" evidence="2">
    <location>
        <begin position="434"/>
        <end position="453"/>
    </location>
</feature>
<keyword evidence="5" id="KW-1185">Reference proteome</keyword>
<dbReference type="OrthoDB" id="439236at2759"/>
<evidence type="ECO:0000256" key="1">
    <source>
        <dbReference type="PROSITE-ProRule" id="PRU00023"/>
    </source>
</evidence>
<evidence type="ECO:0000313" key="4">
    <source>
        <dbReference type="EMBL" id="KZC03916.1"/>
    </source>
</evidence>
<feature type="repeat" description="ANK" evidence="1">
    <location>
        <begin position="69"/>
        <end position="101"/>
    </location>
</feature>
<dbReference type="InterPro" id="IPR002110">
    <property type="entry name" value="Ankyrin_rpt"/>
</dbReference>
<sequence>MYKYLFSCYLQKYSQSVSESIDAFDQYKYVDIDEERIFEFHMSNACISGCLESIKEYLQSHDVNDFLCNGWTPLLYTASCSQAEVIEYLIKNGADVNKHKDGYTPLMALCSTTRGTIEDRMQCLTLLIKEKANVNATSKQRQTPLMYACTSQEPEFVMELLKYVKNINAYDSRNQTALIYATIANKLDIVKILIEKGADTTLTDNSNLTAKDIALMKGFDKILPLLNFNEEEIVTISKTSKICDWMDMFSSLNSINDQTIDFDVFTILHGMGLEKYTHNFKGMSLKNFLKLTENDLYNLGVEIKAHRIQFMEHLHKFHRKRWSRQSIGAIDKTLSYTIYNGVVSLGTVSKQIAIIGSSFQYIKNNLLKANNENIHLSSEQISNYKEELKKTQTTLGILKKELLQVYELSKKVKKENDIGIPATYIGPKKCDSKWLLLLSIMTITGMYLFRTVYMPRLINN</sequence>
<dbReference type="InterPro" id="IPR013761">
    <property type="entry name" value="SAM/pointed_sf"/>
</dbReference>
<evidence type="ECO:0000313" key="5">
    <source>
        <dbReference type="Proteomes" id="UP000076502"/>
    </source>
</evidence>
<dbReference type="GO" id="GO:0071546">
    <property type="term" value="C:pi-body"/>
    <property type="evidence" value="ECO:0007669"/>
    <property type="project" value="TreeGrafter"/>
</dbReference>
<keyword evidence="2" id="KW-1133">Transmembrane helix</keyword>